<organism evidence="8 9">
    <name type="scientific">Halomonas fontilapidosi</name>
    <dbReference type="NCBI Taxonomy" id="616675"/>
    <lineage>
        <taxon>Bacteria</taxon>
        <taxon>Pseudomonadati</taxon>
        <taxon>Pseudomonadota</taxon>
        <taxon>Gammaproteobacteria</taxon>
        <taxon>Oceanospirillales</taxon>
        <taxon>Halomonadaceae</taxon>
        <taxon>Halomonas</taxon>
    </lineage>
</organism>
<feature type="region of interest" description="Disordered" evidence="6">
    <location>
        <begin position="1"/>
        <end position="45"/>
    </location>
</feature>
<gene>
    <name evidence="8" type="ORF">FHR95_001153</name>
</gene>
<dbReference type="RefSeq" id="WP_183313685.1">
    <property type="nucleotide sequence ID" value="NZ_JACHXQ010000002.1"/>
</dbReference>
<sequence length="181" mass="19956">MDAREYMAKKGLDGERDQERPNTLEEKAWARAREAGEHRPRAGTPFDWEDWERYHDTLAEGAEALDQKIDHEAHRRALEHDAGDAVQHFTPAAGARVRVDRETAASGHAEPASPASVDQAEKVAAVAPRHALHGLALLLPPMAVGLSHGGGRRVAVSLVLTLLGWLPGVVHAFWWLRVARR</sequence>
<name>A0A7W5DIL8_9GAMM</name>
<comment type="subcellular location">
    <subcellularLocation>
        <location evidence="1">Membrane</location>
    </subcellularLocation>
</comment>
<keyword evidence="9" id="KW-1185">Reference proteome</keyword>
<dbReference type="GO" id="GO:0016020">
    <property type="term" value="C:membrane"/>
    <property type="evidence" value="ECO:0007669"/>
    <property type="project" value="UniProtKB-SubCell"/>
</dbReference>
<dbReference type="EMBL" id="JACHXQ010000002">
    <property type="protein sequence ID" value="MBB3183612.1"/>
    <property type="molecule type" value="Genomic_DNA"/>
</dbReference>
<evidence type="ECO:0000256" key="4">
    <source>
        <dbReference type="ARBA" id="ARBA00022989"/>
    </source>
</evidence>
<dbReference type="Proteomes" id="UP000563050">
    <property type="component" value="Unassembled WGS sequence"/>
</dbReference>
<accession>A0A7W5DIL8</accession>
<dbReference type="Pfam" id="PF01679">
    <property type="entry name" value="Pmp3"/>
    <property type="match status" value="1"/>
</dbReference>
<protein>
    <submittedName>
        <fullName evidence="8">Uncharacterized membrane protein YqaE (UPF0057 family)</fullName>
    </submittedName>
</protein>
<reference evidence="8 9" key="1">
    <citation type="submission" date="2020-08" db="EMBL/GenBank/DDBJ databases">
        <title>Genomic Encyclopedia of Type Strains, Phase III (KMG-III): the genomes of soil and plant-associated and newly described type strains.</title>
        <authorList>
            <person name="Whitman W."/>
        </authorList>
    </citation>
    <scope>NUCLEOTIDE SEQUENCE [LARGE SCALE GENOMIC DNA]</scope>
    <source>
        <strain evidence="8 9">CECT 7341</strain>
    </source>
</reference>
<evidence type="ECO:0000313" key="9">
    <source>
        <dbReference type="Proteomes" id="UP000563050"/>
    </source>
</evidence>
<evidence type="ECO:0000256" key="7">
    <source>
        <dbReference type="SAM" id="Phobius"/>
    </source>
</evidence>
<evidence type="ECO:0000313" key="8">
    <source>
        <dbReference type="EMBL" id="MBB3183612.1"/>
    </source>
</evidence>
<evidence type="ECO:0000256" key="2">
    <source>
        <dbReference type="ARBA" id="ARBA00009530"/>
    </source>
</evidence>
<keyword evidence="3 7" id="KW-0812">Transmembrane</keyword>
<evidence type="ECO:0000256" key="3">
    <source>
        <dbReference type="ARBA" id="ARBA00022692"/>
    </source>
</evidence>
<proteinExistence type="inferred from homology"/>
<feature type="compositionally biased region" description="Basic and acidic residues" evidence="6">
    <location>
        <begin position="1"/>
        <end position="40"/>
    </location>
</feature>
<evidence type="ECO:0000256" key="1">
    <source>
        <dbReference type="ARBA" id="ARBA00004370"/>
    </source>
</evidence>
<dbReference type="InterPro" id="IPR000612">
    <property type="entry name" value="PMP3"/>
</dbReference>
<feature type="transmembrane region" description="Helical" evidence="7">
    <location>
        <begin position="154"/>
        <end position="176"/>
    </location>
</feature>
<keyword evidence="4 7" id="KW-1133">Transmembrane helix</keyword>
<dbReference type="AlphaFoldDB" id="A0A7W5DIL8"/>
<comment type="similarity">
    <text evidence="2">Belongs to the UPF0057 (PMP3) family.</text>
</comment>
<evidence type="ECO:0000256" key="5">
    <source>
        <dbReference type="ARBA" id="ARBA00023136"/>
    </source>
</evidence>
<evidence type="ECO:0000256" key="6">
    <source>
        <dbReference type="SAM" id="MobiDB-lite"/>
    </source>
</evidence>
<comment type="caution">
    <text evidence="8">The sequence shown here is derived from an EMBL/GenBank/DDBJ whole genome shotgun (WGS) entry which is preliminary data.</text>
</comment>
<keyword evidence="5 7" id="KW-0472">Membrane</keyword>